<dbReference type="EnsemblMetazoa" id="AAEL010998-RA">
    <property type="protein sequence ID" value="AAEL010998-PA"/>
    <property type="gene ID" value="AAEL010998"/>
</dbReference>
<sequence>MSNFLQIHRPTTFSKVLESIPKSDGALPRHGGLPQWEKLTLDQKLPANACPIHPPTFTRGCLGQGLWHGKPADYGFDLTDPHGRDVSFLYQPLHDKQLKDFYHGTDIGQILKKQRLINDEREVICSLAEFNRWRSYLWKLHKHEIRKQFQKLDKIWWDEYRDKKAVLHIKKHYDFENKFERKRCKAYNLREAKRHRTLKAIARYHKMMKKFLHCREIFKQTSLREGHLRMLQVRYNNALLKASQKSYGLRLKRKLRERDALRTRRLAVMKKRIAESNKITKKERHKMLFISTQQTEARRAALLKDFLQNNRKNVERRMLRSAQLQERSERQLTSRKARNLSSKYDKRSKPALMRAMLKAWQNIRIRQPNLSRQLSRASVQQAVNIAYSIHTTISPNISSTQIIDTARQLISDFANMPQEQLPLDRQTIQYTTEALLNILQQVKEQVVDAGCYLIEQVATKMRNRIESDVQRRQSTLCGPWSARWKRESSLSNRSGSTHHRVSIGDVQIVTEIETEQEHFKKSRLRPPTPVTSVTSLVEHIVDSEETILASSSEELEIPSVVAVCIEKRATAEDHPLIHLTFRQRRFLETNLIKYKAIIHRSVETRSLAAFDVMRLEIVRRKLHSPSEPMTKEAMAQETARCILVFPKEDQRYAELLLDTIRLLVCEVCDELEKTLNAP</sequence>
<protein>
    <submittedName>
        <fullName evidence="1">Uncharacterized protein</fullName>
    </submittedName>
</protein>
<proteinExistence type="predicted"/>
<gene>
    <name evidence="1" type="primary">5574230</name>
</gene>
<dbReference type="Proteomes" id="UP000008820">
    <property type="component" value="Chromosome 3"/>
</dbReference>
<dbReference type="VEuPathDB" id="VectorBase:AAEL010998"/>
<reference evidence="1" key="2">
    <citation type="submission" date="2021-02" db="UniProtKB">
        <authorList>
            <consortium name="EnsemblMetazoa"/>
        </authorList>
    </citation>
    <scope>IDENTIFICATION</scope>
    <source>
        <strain evidence="1">LVP_AGWG</strain>
    </source>
</reference>
<dbReference type="InParanoid" id="A0A1S4FRV4"/>
<name>A0A1S4FRV4_AEDAE</name>
<dbReference type="AlphaFoldDB" id="A0A1S4FRV4"/>
<evidence type="ECO:0000313" key="1">
    <source>
        <dbReference type="EnsemblMetazoa" id="AAEL010998-PA"/>
    </source>
</evidence>
<dbReference type="OrthoDB" id="8197715at2759"/>
<accession>A0A1S4FRV4</accession>
<organism evidence="1 2">
    <name type="scientific">Aedes aegypti</name>
    <name type="common">Yellowfever mosquito</name>
    <name type="synonym">Culex aegypti</name>
    <dbReference type="NCBI Taxonomy" id="7159"/>
    <lineage>
        <taxon>Eukaryota</taxon>
        <taxon>Metazoa</taxon>
        <taxon>Ecdysozoa</taxon>
        <taxon>Arthropoda</taxon>
        <taxon>Hexapoda</taxon>
        <taxon>Insecta</taxon>
        <taxon>Pterygota</taxon>
        <taxon>Neoptera</taxon>
        <taxon>Endopterygota</taxon>
        <taxon>Diptera</taxon>
        <taxon>Nematocera</taxon>
        <taxon>Culicoidea</taxon>
        <taxon>Culicidae</taxon>
        <taxon>Culicinae</taxon>
        <taxon>Aedini</taxon>
        <taxon>Aedes</taxon>
        <taxon>Stegomyia</taxon>
    </lineage>
</organism>
<reference evidence="1 2" key="1">
    <citation type="submission" date="2017-06" db="EMBL/GenBank/DDBJ databases">
        <title>Aedes aegypti genome working group (AGWG) sequencing and assembly.</title>
        <authorList>
            <consortium name="Aedes aegypti Genome Working Group (AGWG)"/>
            <person name="Matthews B.J."/>
        </authorList>
    </citation>
    <scope>NUCLEOTIDE SEQUENCE [LARGE SCALE GENOMIC DNA]</scope>
    <source>
        <strain evidence="1 2">LVP_AGWG</strain>
    </source>
</reference>
<evidence type="ECO:0000313" key="2">
    <source>
        <dbReference type="Proteomes" id="UP000008820"/>
    </source>
</evidence>
<keyword evidence="2" id="KW-1185">Reference proteome</keyword>